<evidence type="ECO:0000256" key="7">
    <source>
        <dbReference type="SAM" id="MobiDB-lite"/>
    </source>
</evidence>
<keyword evidence="3 5" id="KW-0687">Ribonucleoprotein</keyword>
<evidence type="ECO:0000256" key="3">
    <source>
        <dbReference type="ARBA" id="ARBA00023274"/>
    </source>
</evidence>
<dbReference type="GO" id="GO:0003735">
    <property type="term" value="F:structural constituent of ribosome"/>
    <property type="evidence" value="ECO:0007669"/>
    <property type="project" value="InterPro"/>
</dbReference>
<evidence type="ECO:0000256" key="4">
    <source>
        <dbReference type="ARBA" id="ARBA00071664"/>
    </source>
</evidence>
<dbReference type="GO" id="GO:0022625">
    <property type="term" value="C:cytosolic large ribosomal subunit"/>
    <property type="evidence" value="ECO:0007669"/>
    <property type="project" value="TreeGrafter"/>
</dbReference>
<evidence type="ECO:0000313" key="9">
    <source>
        <dbReference type="Proteomes" id="UP000028533"/>
    </source>
</evidence>
<dbReference type="GO" id="GO:0006412">
    <property type="term" value="P:translation"/>
    <property type="evidence" value="ECO:0007669"/>
    <property type="project" value="UniProtKB-UniRule"/>
</dbReference>
<evidence type="ECO:0000256" key="5">
    <source>
        <dbReference type="HAMAP-Rule" id="MF_00514"/>
    </source>
</evidence>
<dbReference type="PRINTS" id="PR00064">
    <property type="entry name" value="RIBOSOMALL35"/>
</dbReference>
<dbReference type="InterPro" id="IPR037229">
    <property type="entry name" value="Ribosomal_bL35_sf"/>
</dbReference>
<reference evidence="8 9" key="1">
    <citation type="submission" date="2014-02" db="EMBL/GenBank/DDBJ databases">
        <title>Genome sequence of Mycoplasma capricolum subsp. capricolum strain 14232.</title>
        <authorList>
            <person name="Sirand-Pugnet P."/>
            <person name="Breton M."/>
            <person name="Dordet-Frisoni E."/>
            <person name="Baranowski E."/>
            <person name="Barre A."/>
            <person name="Couture C."/>
            <person name="Dupuy V."/>
            <person name="Gaurivaud P."/>
            <person name="Jacob D."/>
            <person name="Lemaitre C."/>
            <person name="Manso-Silvan L."/>
            <person name="Nikolski M."/>
            <person name="Nouvel L.-X."/>
            <person name="Poumarat F."/>
            <person name="Tardy F."/>
            <person name="Thebault P."/>
            <person name="Theil S."/>
            <person name="Citti C."/>
            <person name="Thiaucourt F."/>
            <person name="Blanchard A."/>
        </authorList>
    </citation>
    <scope>NUCLEOTIDE SEQUENCE [LARGE SCALE GENOMIC DNA]</scope>
    <source>
        <strain evidence="8 9">14232</strain>
    </source>
</reference>
<dbReference type="InterPro" id="IPR018265">
    <property type="entry name" value="Ribosomal_bL35_CS"/>
</dbReference>
<sequence length="63" mass="7113">MPKMKTKKSLAKRVTVKSNGTLKRAKAYRSHRATGKTTKQKRQLSKATIISKVDMKNLKGLLQ</sequence>
<dbReference type="EMBL" id="JFDO01000004">
    <property type="protein sequence ID" value="KEZ20559.1"/>
    <property type="molecule type" value="Genomic_DNA"/>
</dbReference>
<dbReference type="HAMAP" id="MF_00514">
    <property type="entry name" value="Ribosomal_bL35"/>
    <property type="match status" value="1"/>
</dbReference>
<dbReference type="Proteomes" id="UP000028533">
    <property type="component" value="Unassembled WGS sequence"/>
</dbReference>
<dbReference type="AlphaFoldDB" id="A0A084ERG7"/>
<dbReference type="PROSITE" id="PS00936">
    <property type="entry name" value="RIBOSOMAL_L35"/>
    <property type="match status" value="1"/>
</dbReference>
<dbReference type="SUPFAM" id="SSF143034">
    <property type="entry name" value="L35p-like"/>
    <property type="match status" value="1"/>
</dbReference>
<comment type="similarity">
    <text evidence="1 5 6">Belongs to the bacterial ribosomal protein bL35 family.</text>
</comment>
<dbReference type="InterPro" id="IPR001706">
    <property type="entry name" value="Ribosomal_bL35"/>
</dbReference>
<name>A0A084ERG7_MYCCA</name>
<protein>
    <recommendedName>
        <fullName evidence="4 5">Large ribosomal subunit protein bL35</fullName>
    </recommendedName>
</protein>
<gene>
    <name evidence="5 8" type="primary">rpmI</name>
    <name evidence="8" type="ORF">MCAPa_1350</name>
</gene>
<dbReference type="Gene3D" id="4.10.410.60">
    <property type="match status" value="1"/>
</dbReference>
<dbReference type="SMR" id="A0A084ERG7"/>
<dbReference type="GeneID" id="23778843"/>
<dbReference type="PANTHER" id="PTHR33343:SF1">
    <property type="entry name" value="LARGE RIBOSOMAL SUBUNIT PROTEIN BL35M"/>
    <property type="match status" value="1"/>
</dbReference>
<dbReference type="FunFam" id="4.10.410.60:FF:000001">
    <property type="entry name" value="50S ribosomal protein L35"/>
    <property type="match status" value="1"/>
</dbReference>
<dbReference type="Pfam" id="PF01632">
    <property type="entry name" value="Ribosomal_L35p"/>
    <property type="match status" value="1"/>
</dbReference>
<comment type="caution">
    <text evidence="8">The sequence shown here is derived from an EMBL/GenBank/DDBJ whole genome shotgun (WGS) entry which is preliminary data.</text>
</comment>
<evidence type="ECO:0000256" key="2">
    <source>
        <dbReference type="ARBA" id="ARBA00022980"/>
    </source>
</evidence>
<accession>A0A084ERG7</accession>
<proteinExistence type="inferred from homology"/>
<dbReference type="InterPro" id="IPR021137">
    <property type="entry name" value="Ribosomal_bL35-like"/>
</dbReference>
<dbReference type="GeneID" id="93426591"/>
<feature type="region of interest" description="Disordered" evidence="7">
    <location>
        <begin position="24"/>
        <end position="44"/>
    </location>
</feature>
<evidence type="ECO:0000256" key="1">
    <source>
        <dbReference type="ARBA" id="ARBA00006598"/>
    </source>
</evidence>
<evidence type="ECO:0000313" key="8">
    <source>
        <dbReference type="EMBL" id="KEZ20559.1"/>
    </source>
</evidence>
<keyword evidence="2 5" id="KW-0689">Ribosomal protein</keyword>
<organism evidence="8 9">
    <name type="scientific">Mycoplasma capricolum subsp. capricolum 14232</name>
    <dbReference type="NCBI Taxonomy" id="1188238"/>
    <lineage>
        <taxon>Bacteria</taxon>
        <taxon>Bacillati</taxon>
        <taxon>Mycoplasmatota</taxon>
        <taxon>Mollicutes</taxon>
        <taxon>Mycoplasmataceae</taxon>
        <taxon>Mycoplasma</taxon>
    </lineage>
</organism>
<dbReference type="PANTHER" id="PTHR33343">
    <property type="entry name" value="54S RIBOSOMAL PROTEIN BL35M"/>
    <property type="match status" value="1"/>
</dbReference>
<evidence type="ECO:0000256" key="6">
    <source>
        <dbReference type="RuleBase" id="RU000568"/>
    </source>
</evidence>
<dbReference type="NCBIfam" id="TIGR00001">
    <property type="entry name" value="rpmI_bact"/>
    <property type="match status" value="1"/>
</dbReference>
<dbReference type="RefSeq" id="WP_011166422.1">
    <property type="nucleotide sequence ID" value="NZ_JFDO01000004.1"/>
</dbReference>